<dbReference type="PROSITE" id="PS51257">
    <property type="entry name" value="PROKAR_LIPOPROTEIN"/>
    <property type="match status" value="1"/>
</dbReference>
<gene>
    <name evidence="2" type="ORF">SAMN02745202_01939</name>
</gene>
<feature type="chain" id="PRO_5012459331" description="Fimbrillin-like" evidence="1">
    <location>
        <begin position="22"/>
        <end position="601"/>
    </location>
</feature>
<protein>
    <recommendedName>
        <fullName evidence="4">Fimbrillin-like</fullName>
    </recommendedName>
</protein>
<dbReference type="STRING" id="28136.SAMN02745202_01939"/>
<dbReference type="EMBL" id="FUXK01000025">
    <property type="protein sequence ID" value="SKA06994.1"/>
    <property type="molecule type" value="Genomic_DNA"/>
</dbReference>
<dbReference type="Pfam" id="PF13149">
    <property type="entry name" value="Mfa_like_1"/>
    <property type="match status" value="1"/>
</dbReference>
<reference evidence="2 3" key="1">
    <citation type="submission" date="2017-02" db="EMBL/GenBank/DDBJ databases">
        <authorList>
            <person name="Peterson S.W."/>
        </authorList>
    </citation>
    <scope>NUCLEOTIDE SEQUENCE [LARGE SCALE GENOMIC DNA]</scope>
    <source>
        <strain evidence="2 3">ATCC 43324</strain>
    </source>
</reference>
<sequence length="601" mass="66415">MKIIKLAIIATALLGLSACHSELDNQPDGKIDTAKQITFKVNFEDYNADKEVQGTRALVPDTISKQVIDLDNNLLAEVSIQRDTTKTDRATTRALSNGTYTMLAYQGSTLVDEVTGTVNSGVFTISSGSMNLEPGTYDFVLYSDLTRSGNTFIVDRSNMSNALIGRTTGVVLTAQDATKEVVFTLKHLGARMKLKLTGYMPYPAMAATLASINATSVPNQATYDVNTDTWTGYTHAALSENCTFPASDPWAEGNTGGAVGTYQDLNYPSTNSDYFYFLPTTDASKLELTLHSGKIYRADFANHNASLILAPNPAVVMQNNGSYIINVKLRPNYLYLMSDGSTDFINATQYTRLRKSDGTPLYRDKQGNVLASPKVPVGLVVSQSRRLAAALKDIPEGAYFKSYTGPQAHPPGPQAHNLNYKYYGSRTPRADWPTESEVAAMIQDMDGYRYTWEASGSADGTTIKANQPTLYPAFYRAAHYREELQNSGVTLTGTMATANWYLPSAGEMYLFAVASGFSDGTYKNYWSGNNYKWASTAFYFELIDLGITPPAIYDFWTSTEYLPPVSQPFYRNRFCETLLCDGNMFFDTSDYQARIRPFVKY</sequence>
<organism evidence="2 3">
    <name type="scientific">Segatella oulorum</name>
    <dbReference type="NCBI Taxonomy" id="28136"/>
    <lineage>
        <taxon>Bacteria</taxon>
        <taxon>Pseudomonadati</taxon>
        <taxon>Bacteroidota</taxon>
        <taxon>Bacteroidia</taxon>
        <taxon>Bacteroidales</taxon>
        <taxon>Prevotellaceae</taxon>
        <taxon>Segatella</taxon>
    </lineage>
</organism>
<evidence type="ECO:0008006" key="4">
    <source>
        <dbReference type="Google" id="ProtNLM"/>
    </source>
</evidence>
<name>A0A1T4QTI4_9BACT</name>
<dbReference type="Proteomes" id="UP000190065">
    <property type="component" value="Unassembled WGS sequence"/>
</dbReference>
<evidence type="ECO:0000313" key="2">
    <source>
        <dbReference type="EMBL" id="SKA06994.1"/>
    </source>
</evidence>
<evidence type="ECO:0000313" key="3">
    <source>
        <dbReference type="Proteomes" id="UP000190065"/>
    </source>
</evidence>
<dbReference type="AlphaFoldDB" id="A0A1T4QTI4"/>
<dbReference type="InterPro" id="IPR025049">
    <property type="entry name" value="Mfa-like_1"/>
</dbReference>
<feature type="signal peptide" evidence="1">
    <location>
        <begin position="1"/>
        <end position="21"/>
    </location>
</feature>
<dbReference type="RefSeq" id="WP_078805775.1">
    <property type="nucleotide sequence ID" value="NZ_FUXK01000025.1"/>
</dbReference>
<accession>A0A1T4QTI4</accession>
<evidence type="ECO:0000256" key="1">
    <source>
        <dbReference type="SAM" id="SignalP"/>
    </source>
</evidence>
<dbReference type="eggNOG" id="ENOG5033YEC">
    <property type="taxonomic scope" value="Bacteria"/>
</dbReference>
<proteinExistence type="predicted"/>
<keyword evidence="1" id="KW-0732">Signal</keyword>